<dbReference type="RefSeq" id="WP_039607561.1">
    <property type="nucleotide sequence ID" value="NZ_JWIC01000001.1"/>
</dbReference>
<dbReference type="SUPFAM" id="SSF56601">
    <property type="entry name" value="beta-lactamase/transpeptidase-like"/>
    <property type="match status" value="1"/>
</dbReference>
<evidence type="ECO:0000256" key="27">
    <source>
        <dbReference type="ARBA" id="ARBA00060592"/>
    </source>
</evidence>
<dbReference type="EC" id="3.4.16.4" evidence="6"/>
<dbReference type="GO" id="GO:0009252">
    <property type="term" value="P:peptidoglycan biosynthetic process"/>
    <property type="evidence" value="ECO:0007669"/>
    <property type="project" value="UniProtKB-UniPathway"/>
</dbReference>
<feature type="region of interest" description="Disordered" evidence="28">
    <location>
        <begin position="796"/>
        <end position="815"/>
    </location>
</feature>
<dbReference type="GO" id="GO:0009002">
    <property type="term" value="F:serine-type D-Ala-D-Ala carboxypeptidase activity"/>
    <property type="evidence" value="ECO:0007669"/>
    <property type="project" value="UniProtKB-EC"/>
</dbReference>
<keyword evidence="21" id="KW-0046">Antibiotic resistance</keyword>
<dbReference type="EC" id="2.4.99.28" evidence="25"/>
<feature type="transmembrane region" description="Helical" evidence="29">
    <location>
        <begin position="7"/>
        <end position="29"/>
    </location>
</feature>
<comment type="subcellular location">
    <subcellularLocation>
        <location evidence="2">Cell inner membrane</location>
        <topology evidence="2">Single-pass type II membrane protein</topology>
    </subcellularLocation>
</comment>
<evidence type="ECO:0000256" key="11">
    <source>
        <dbReference type="ARBA" id="ARBA00022670"/>
    </source>
</evidence>
<dbReference type="UniPathway" id="UPA00219"/>
<evidence type="ECO:0000256" key="29">
    <source>
        <dbReference type="SAM" id="Phobius"/>
    </source>
</evidence>
<comment type="catalytic activity">
    <reaction evidence="24">
        <text>Preferential cleavage: (Ac)2-L-Lys-D-Ala-|-D-Ala. Also transpeptidation of peptidyl-alanyl moieties that are N-acyl substituents of D-alanine.</text>
        <dbReference type="EC" id="3.4.16.4"/>
    </reaction>
</comment>
<comment type="pathway">
    <text evidence="3">Cell wall biogenesis; peptidoglycan biosynthesis.</text>
</comment>
<dbReference type="FunFam" id="1.10.3810.10:FF:000003">
    <property type="entry name" value="Penicillin-binding protein 1a"/>
    <property type="match status" value="1"/>
</dbReference>
<dbReference type="AlphaFoldDB" id="A0A0C1MPG0"/>
<sequence>MNLLKRLLQTVFVFGLFGVLILIGLYFYVKSDIPSVKVLKDVQLQTPMQVFTRDGKLINQFGEKRRIPVKITDVPEPMLNAFLATEDNRFYEHFGIDPIGIVRSFIVLVSTGQKKQGASTITMQLARNFFLTREKAYIRKVKEIFIALHIERLLSKDEIFELYLNKIELGHRSFGIGAAAQVYYGKELSELTLPQMAMIAGLPKAPSALNPIRNPTRAKARRNVVLGRMLAEKYITQAEYQDAINAPITAKRHGAEIELYAPYISEMVRAYMVETYGADTAYNSGFRVYTTVDASTQAAAQQALINNLHDYDMRHGFRGPSATYWQQDEAPWDEQKITERLKKVKAIAPLNAAVVTAIDEQSASVMLKTGEVINLDWPAINWARAYITERRQGRAPKTAADILEPGMQVWVREVNQKWMLSQLPQPASALVSLDPKSGQIKALVGGYSFKQSQYNRAVQAKRQVGSNIKPFIYSAALEGDYTLATIINDAPINHWDKSLGVAWRPKNSPDVYSGPIRIRRALAQSKNVVSVRLMRGVGLENTADHILKFGFDDADVVRSESLALGSAAMTPLEMARGMSAFANGGHLIEPYFIDKLTDAFGNELGTASPLQVCNEEELEVDPYTCAPRIISEKNAFLVADALKSAIWGGGSWRHKTGWTGTGWRAQTLKRKDLAGKTGTTNNAVDTWFTGFNRDLLTTVWVGFDDASKPLGRTAYNSNLGKQQIVGGEAGATTAQPAWVSFMRHALKDAPLAPIEPPPGLVSIRIDLKTGLLSEKNDYTSRFEYFERGTAPTKYVLDSGSSTPFDDQLPAQEELF</sequence>
<dbReference type="Gene3D" id="1.10.3810.10">
    <property type="entry name" value="Biosynthetic peptidoglycan transglycosylase-like"/>
    <property type="match status" value="1"/>
</dbReference>
<evidence type="ECO:0000256" key="24">
    <source>
        <dbReference type="ARBA" id="ARBA00034000"/>
    </source>
</evidence>
<evidence type="ECO:0000256" key="3">
    <source>
        <dbReference type="ARBA" id="ARBA00004752"/>
    </source>
</evidence>
<evidence type="ECO:0000256" key="2">
    <source>
        <dbReference type="ARBA" id="ARBA00004249"/>
    </source>
</evidence>
<evidence type="ECO:0000256" key="25">
    <source>
        <dbReference type="ARBA" id="ARBA00044770"/>
    </source>
</evidence>
<dbReference type="NCBIfam" id="TIGR02074">
    <property type="entry name" value="PBP_1a_fam"/>
    <property type="match status" value="1"/>
</dbReference>
<keyword evidence="14 29" id="KW-0812">Transmembrane</keyword>
<comment type="pathway">
    <text evidence="27">Glycan biosynthesis.</text>
</comment>
<dbReference type="InterPro" id="IPR001460">
    <property type="entry name" value="PCN-bd_Tpept"/>
</dbReference>
<keyword evidence="13" id="KW-0808">Transferase</keyword>
<evidence type="ECO:0000256" key="12">
    <source>
        <dbReference type="ARBA" id="ARBA00022676"/>
    </source>
</evidence>
<comment type="similarity">
    <text evidence="4">In the C-terminal section; belongs to the transpeptidase family.</text>
</comment>
<feature type="domain" description="Glycosyl transferase family 51" evidence="31">
    <location>
        <begin position="54"/>
        <end position="229"/>
    </location>
</feature>
<evidence type="ECO:0000256" key="16">
    <source>
        <dbReference type="ARBA" id="ARBA00022960"/>
    </source>
</evidence>
<dbReference type="GO" id="GO:0030288">
    <property type="term" value="C:outer membrane-bounded periplasmic space"/>
    <property type="evidence" value="ECO:0007669"/>
    <property type="project" value="TreeGrafter"/>
</dbReference>
<accession>A0A0C1MPG0</accession>
<keyword evidence="20 29" id="KW-0472">Membrane</keyword>
<evidence type="ECO:0000256" key="17">
    <source>
        <dbReference type="ARBA" id="ARBA00022968"/>
    </source>
</evidence>
<comment type="similarity">
    <text evidence="5">In the N-terminal section; belongs to the glycosyltransferase 51 family.</text>
</comment>
<dbReference type="EMBL" id="JWIC01000001">
    <property type="protein sequence ID" value="KID58954.1"/>
    <property type="molecule type" value="Genomic_DNA"/>
</dbReference>
<keyword evidence="12" id="KW-0328">Glycosyltransferase</keyword>
<evidence type="ECO:0000256" key="23">
    <source>
        <dbReference type="ARBA" id="ARBA00023316"/>
    </source>
</evidence>
<comment type="catalytic activity">
    <reaction evidence="26">
        <text>[GlcNAc-(1-&gt;4)-Mur2Ac(oyl-L-Ala-gamma-D-Glu-L-Lys-D-Ala-D-Ala)](n)-di-trans,octa-cis-undecaprenyl diphosphate + beta-D-GlcNAc-(1-&gt;4)-Mur2Ac(oyl-L-Ala-gamma-D-Glu-L-Lys-D-Ala-D-Ala)-di-trans,octa-cis-undecaprenyl diphosphate = [GlcNAc-(1-&gt;4)-Mur2Ac(oyl-L-Ala-gamma-D-Glu-L-Lys-D-Ala-D-Ala)](n+1)-di-trans,octa-cis-undecaprenyl diphosphate + di-trans,octa-cis-undecaprenyl diphosphate + H(+)</text>
        <dbReference type="Rhea" id="RHEA:23708"/>
        <dbReference type="Rhea" id="RHEA-COMP:9602"/>
        <dbReference type="Rhea" id="RHEA-COMP:9603"/>
        <dbReference type="ChEBI" id="CHEBI:15378"/>
        <dbReference type="ChEBI" id="CHEBI:58405"/>
        <dbReference type="ChEBI" id="CHEBI:60033"/>
        <dbReference type="ChEBI" id="CHEBI:78435"/>
        <dbReference type="EC" id="2.4.99.28"/>
    </reaction>
</comment>
<keyword evidence="23" id="KW-0961">Cell wall biogenesis/degradation</keyword>
<dbReference type="GO" id="GO:0071555">
    <property type="term" value="P:cell wall organization"/>
    <property type="evidence" value="ECO:0007669"/>
    <property type="project" value="UniProtKB-KW"/>
</dbReference>
<comment type="caution">
    <text evidence="33">The sequence shown here is derived from an EMBL/GenBank/DDBJ whole genome shotgun (WGS) entry which is preliminary data.</text>
</comment>
<dbReference type="PANTHER" id="PTHR32282:SF27">
    <property type="entry name" value="PENICILLIN-BINDING PROTEIN 1A"/>
    <property type="match status" value="1"/>
</dbReference>
<evidence type="ECO:0000256" key="22">
    <source>
        <dbReference type="ARBA" id="ARBA00023268"/>
    </source>
</evidence>
<gene>
    <name evidence="33" type="ORF">JF50_00345</name>
</gene>
<dbReference type="InterPro" id="IPR050396">
    <property type="entry name" value="Glycosyltr_51/Transpeptidase"/>
</dbReference>
<keyword evidence="22" id="KW-0511">Multifunctional enzyme</keyword>
<dbReference type="InterPro" id="IPR001264">
    <property type="entry name" value="Glyco_trans_51"/>
</dbReference>
<evidence type="ECO:0000256" key="21">
    <source>
        <dbReference type="ARBA" id="ARBA00023251"/>
    </source>
</evidence>
<evidence type="ECO:0000259" key="32">
    <source>
        <dbReference type="Pfam" id="PF17092"/>
    </source>
</evidence>
<evidence type="ECO:0000259" key="31">
    <source>
        <dbReference type="Pfam" id="PF00912"/>
    </source>
</evidence>
<evidence type="ECO:0000256" key="9">
    <source>
        <dbReference type="ARBA" id="ARBA00022519"/>
    </source>
</evidence>
<keyword evidence="15" id="KW-0378">Hydrolase</keyword>
<evidence type="ECO:0000256" key="5">
    <source>
        <dbReference type="ARBA" id="ARBA00007739"/>
    </source>
</evidence>
<dbReference type="GO" id="GO:0008955">
    <property type="term" value="F:peptidoglycan glycosyltransferase activity"/>
    <property type="evidence" value="ECO:0007669"/>
    <property type="project" value="UniProtKB-EC"/>
</dbReference>
<dbReference type="GO" id="GO:0005886">
    <property type="term" value="C:plasma membrane"/>
    <property type="evidence" value="ECO:0007669"/>
    <property type="project" value="UniProtKB-SubCell"/>
</dbReference>
<dbReference type="InterPro" id="IPR023346">
    <property type="entry name" value="Lysozyme-like_dom_sf"/>
</dbReference>
<keyword evidence="9" id="KW-0997">Cell inner membrane</keyword>
<dbReference type="GO" id="GO:0008658">
    <property type="term" value="F:penicillin binding"/>
    <property type="evidence" value="ECO:0007669"/>
    <property type="project" value="InterPro"/>
</dbReference>
<dbReference type="Pfam" id="PF00912">
    <property type="entry name" value="Transgly"/>
    <property type="match status" value="1"/>
</dbReference>
<dbReference type="Pfam" id="PF17092">
    <property type="entry name" value="PCB_OB"/>
    <property type="match status" value="1"/>
</dbReference>
<reference evidence="33 34" key="1">
    <citation type="submission" date="2014-12" db="EMBL/GenBank/DDBJ databases">
        <title>Draft Genome Sequence of Pseudoalteromonas luteoviolacea HI1.</title>
        <authorList>
            <person name="Asahina A.Y."/>
            <person name="Hadfield M.G."/>
        </authorList>
    </citation>
    <scope>NUCLEOTIDE SEQUENCE [LARGE SCALE GENOMIC DNA]</scope>
    <source>
        <strain evidence="33 34">HI1</strain>
    </source>
</reference>
<dbReference type="InterPro" id="IPR012338">
    <property type="entry name" value="Beta-lactam/transpept-like"/>
</dbReference>
<evidence type="ECO:0000256" key="1">
    <source>
        <dbReference type="ARBA" id="ARBA00002624"/>
    </source>
</evidence>
<keyword evidence="11" id="KW-0645">Protease</keyword>
<evidence type="ECO:0000256" key="28">
    <source>
        <dbReference type="SAM" id="MobiDB-lite"/>
    </source>
</evidence>
<comment type="function">
    <text evidence="1">Cell wall formation. Synthesis of cross-linked peptidoglycan from the lipid intermediates. The enzyme has a penicillin-insensitive transglycosylase N-terminal domain (formation of linear glycan strands) and a penicillin-sensitive transpeptidase C-terminal domain (cross-linking of the peptide subunits).</text>
</comment>
<evidence type="ECO:0000256" key="15">
    <source>
        <dbReference type="ARBA" id="ARBA00022801"/>
    </source>
</evidence>
<dbReference type="SUPFAM" id="SSF53955">
    <property type="entry name" value="Lysozyme-like"/>
    <property type="match status" value="1"/>
</dbReference>
<keyword evidence="16" id="KW-0133">Cell shape</keyword>
<name>A0A0C1MPG0_9GAMM</name>
<evidence type="ECO:0000256" key="10">
    <source>
        <dbReference type="ARBA" id="ARBA00022645"/>
    </source>
</evidence>
<keyword evidence="18" id="KW-0573">Peptidoglycan synthesis</keyword>
<evidence type="ECO:0000256" key="8">
    <source>
        <dbReference type="ARBA" id="ARBA00022475"/>
    </source>
</evidence>
<dbReference type="InterPro" id="IPR031376">
    <property type="entry name" value="PCB_OB"/>
</dbReference>
<feature type="domain" description="Penicillin-binding protein transpeptidase" evidence="30">
    <location>
        <begin position="430"/>
        <end position="693"/>
    </location>
</feature>
<evidence type="ECO:0000256" key="4">
    <source>
        <dbReference type="ARBA" id="ARBA00007090"/>
    </source>
</evidence>
<keyword evidence="8" id="KW-1003">Cell membrane</keyword>
<feature type="domain" description="Penicillin-binding protein OB-like" evidence="32">
    <location>
        <begin position="317"/>
        <end position="425"/>
    </location>
</feature>
<dbReference type="GO" id="GO:0046677">
    <property type="term" value="P:response to antibiotic"/>
    <property type="evidence" value="ECO:0007669"/>
    <property type="project" value="UniProtKB-KW"/>
</dbReference>
<evidence type="ECO:0000256" key="13">
    <source>
        <dbReference type="ARBA" id="ARBA00022679"/>
    </source>
</evidence>
<keyword evidence="19 29" id="KW-1133">Transmembrane helix</keyword>
<evidence type="ECO:0000313" key="34">
    <source>
        <dbReference type="Proteomes" id="UP000031327"/>
    </source>
</evidence>
<dbReference type="PANTHER" id="PTHR32282">
    <property type="entry name" value="BINDING PROTEIN TRANSPEPTIDASE, PUTATIVE-RELATED"/>
    <property type="match status" value="1"/>
</dbReference>
<evidence type="ECO:0000259" key="30">
    <source>
        <dbReference type="Pfam" id="PF00905"/>
    </source>
</evidence>
<protein>
    <recommendedName>
        <fullName evidence="7">Penicillin-binding protein 1A</fullName>
        <ecNumber evidence="25">2.4.99.28</ecNumber>
        <ecNumber evidence="6">3.4.16.4</ecNumber>
    </recommendedName>
</protein>
<dbReference type="Pfam" id="PF00905">
    <property type="entry name" value="Transpeptidase"/>
    <property type="match status" value="1"/>
</dbReference>
<evidence type="ECO:0000256" key="19">
    <source>
        <dbReference type="ARBA" id="ARBA00022989"/>
    </source>
</evidence>
<dbReference type="GO" id="GO:0006508">
    <property type="term" value="P:proteolysis"/>
    <property type="evidence" value="ECO:0007669"/>
    <property type="project" value="UniProtKB-KW"/>
</dbReference>
<evidence type="ECO:0000256" key="14">
    <source>
        <dbReference type="ARBA" id="ARBA00022692"/>
    </source>
</evidence>
<dbReference type="Proteomes" id="UP000031327">
    <property type="component" value="Unassembled WGS sequence"/>
</dbReference>
<evidence type="ECO:0000313" key="33">
    <source>
        <dbReference type="EMBL" id="KID58954.1"/>
    </source>
</evidence>
<dbReference type="Gene3D" id="3.40.710.10">
    <property type="entry name" value="DD-peptidase/beta-lactamase superfamily"/>
    <property type="match status" value="2"/>
</dbReference>
<evidence type="ECO:0000256" key="20">
    <source>
        <dbReference type="ARBA" id="ARBA00023136"/>
    </source>
</evidence>
<dbReference type="InterPro" id="IPR036950">
    <property type="entry name" value="PBP_transglycosylase"/>
</dbReference>
<keyword evidence="17" id="KW-0735">Signal-anchor</keyword>
<organism evidence="33 34">
    <name type="scientific">Pseudoalteromonas luteoviolacea</name>
    <dbReference type="NCBI Taxonomy" id="43657"/>
    <lineage>
        <taxon>Bacteria</taxon>
        <taxon>Pseudomonadati</taxon>
        <taxon>Pseudomonadota</taxon>
        <taxon>Gammaproteobacteria</taxon>
        <taxon>Alteromonadales</taxon>
        <taxon>Pseudoalteromonadaceae</taxon>
        <taxon>Pseudoalteromonas</taxon>
    </lineage>
</organism>
<evidence type="ECO:0000256" key="18">
    <source>
        <dbReference type="ARBA" id="ARBA00022984"/>
    </source>
</evidence>
<evidence type="ECO:0000256" key="7">
    <source>
        <dbReference type="ARBA" id="ARBA00018638"/>
    </source>
</evidence>
<dbReference type="GO" id="GO:0008360">
    <property type="term" value="P:regulation of cell shape"/>
    <property type="evidence" value="ECO:0007669"/>
    <property type="project" value="UniProtKB-KW"/>
</dbReference>
<proteinExistence type="inferred from homology"/>
<keyword evidence="10" id="KW-0121">Carboxypeptidase</keyword>
<evidence type="ECO:0000256" key="26">
    <source>
        <dbReference type="ARBA" id="ARBA00049902"/>
    </source>
</evidence>
<dbReference type="OrthoDB" id="9766909at2"/>
<evidence type="ECO:0000256" key="6">
    <source>
        <dbReference type="ARBA" id="ARBA00012448"/>
    </source>
</evidence>